<dbReference type="Proteomes" id="UP000308267">
    <property type="component" value="Unassembled WGS sequence"/>
</dbReference>
<comment type="caution">
    <text evidence="1">The sequence shown here is derived from an EMBL/GenBank/DDBJ whole genome shotgun (WGS) entry which is preliminary data.</text>
</comment>
<name>A0A4S2M7V4_OPIFE</name>
<protein>
    <submittedName>
        <fullName evidence="1">Uncharacterized protein</fullName>
    </submittedName>
</protein>
<evidence type="ECO:0000313" key="1">
    <source>
        <dbReference type="EMBL" id="TGZ72445.1"/>
    </source>
</evidence>
<dbReference type="EMBL" id="SJOL01003685">
    <property type="protein sequence ID" value="TGZ72445.1"/>
    <property type="molecule type" value="Genomic_DNA"/>
</dbReference>
<accession>A0A4S2M7V4</accession>
<keyword evidence="2" id="KW-1185">Reference proteome</keyword>
<evidence type="ECO:0000313" key="2">
    <source>
        <dbReference type="Proteomes" id="UP000308267"/>
    </source>
</evidence>
<proteinExistence type="predicted"/>
<sequence length="176" mass="20256">MFTPLWFEWKSITSLKCDCSDVITQLHPARVGLVVTRSLRVPDDRSSNTVRPRICSAVEFSCGKPALVGPRDTGSCALHYRSMGRKCSFYILDFDPFRFKKMIWQSLVCLILYLSQYSVRCFPPNSPLRSSVVPAKQALWNGRHSFDLLKRNGYNLYGMDPDEFYEKILPKNEFIG</sequence>
<dbReference type="AlphaFoldDB" id="A0A4S2M7V4"/>
<gene>
    <name evidence="1" type="ORF">CRM22_002085</name>
</gene>
<organism evidence="1 2">
    <name type="scientific">Opisthorchis felineus</name>
    <dbReference type="NCBI Taxonomy" id="147828"/>
    <lineage>
        <taxon>Eukaryota</taxon>
        <taxon>Metazoa</taxon>
        <taxon>Spiralia</taxon>
        <taxon>Lophotrochozoa</taxon>
        <taxon>Platyhelminthes</taxon>
        <taxon>Trematoda</taxon>
        <taxon>Digenea</taxon>
        <taxon>Opisthorchiida</taxon>
        <taxon>Opisthorchiata</taxon>
        <taxon>Opisthorchiidae</taxon>
        <taxon>Opisthorchis</taxon>
    </lineage>
</organism>
<dbReference type="OrthoDB" id="10368777at2759"/>
<reference evidence="1 2" key="1">
    <citation type="journal article" date="2019" name="BMC Genomics">
        <title>New insights from Opisthorchis felineus genome: update on genomics of the epidemiologically important liver flukes.</title>
        <authorList>
            <person name="Ershov N.I."/>
            <person name="Mordvinov V.A."/>
            <person name="Prokhortchouk E.B."/>
            <person name="Pakharukova M.Y."/>
            <person name="Gunbin K.V."/>
            <person name="Ustyantsev K."/>
            <person name="Genaev M.A."/>
            <person name="Blinov A.G."/>
            <person name="Mazur A."/>
            <person name="Boulygina E."/>
            <person name="Tsygankova S."/>
            <person name="Khrameeva E."/>
            <person name="Chekanov N."/>
            <person name="Fan G."/>
            <person name="Xiao A."/>
            <person name="Zhang H."/>
            <person name="Xu X."/>
            <person name="Yang H."/>
            <person name="Solovyev V."/>
            <person name="Lee S.M."/>
            <person name="Liu X."/>
            <person name="Afonnikov D.A."/>
            <person name="Skryabin K.G."/>
        </authorList>
    </citation>
    <scope>NUCLEOTIDE SEQUENCE [LARGE SCALE GENOMIC DNA]</scope>
    <source>
        <strain evidence="1">AK-0245</strain>
        <tissue evidence="1">Whole organism</tissue>
    </source>
</reference>